<dbReference type="InterPro" id="IPR013830">
    <property type="entry name" value="SGNH_hydro"/>
</dbReference>
<dbReference type="InterPro" id="IPR036514">
    <property type="entry name" value="SGNH_hydro_sf"/>
</dbReference>
<evidence type="ECO:0000313" key="3">
    <source>
        <dbReference type="EMBL" id="MDT9684635.1"/>
    </source>
</evidence>
<dbReference type="EC" id="3.1.-.-" evidence="3"/>
<comment type="caution">
    <text evidence="3">The sequence shown here is derived from an EMBL/GenBank/DDBJ whole genome shotgun (WGS) entry which is preliminary data.</text>
</comment>
<dbReference type="GO" id="GO:0016787">
    <property type="term" value="F:hydrolase activity"/>
    <property type="evidence" value="ECO:0007669"/>
    <property type="project" value="UniProtKB-KW"/>
</dbReference>
<dbReference type="RefSeq" id="WP_315879690.1">
    <property type="nucleotide sequence ID" value="NZ_JAWCTQ010000029.1"/>
</dbReference>
<name>A0ABU3QPE6_9ACTN</name>
<proteinExistence type="predicted"/>
<dbReference type="CDD" id="cd01823">
    <property type="entry name" value="SEST_like"/>
    <property type="match status" value="1"/>
</dbReference>
<keyword evidence="1" id="KW-0732">Signal</keyword>
<feature type="domain" description="SGNH hydrolase-type esterase" evidence="2">
    <location>
        <begin position="46"/>
        <end position="283"/>
    </location>
</feature>
<dbReference type="SUPFAM" id="SSF52266">
    <property type="entry name" value="SGNH hydrolase"/>
    <property type="match status" value="1"/>
</dbReference>
<feature type="chain" id="PRO_5046353970" evidence="1">
    <location>
        <begin position="37"/>
        <end position="293"/>
    </location>
</feature>
<dbReference type="PANTHER" id="PTHR37981">
    <property type="entry name" value="LIPASE 2"/>
    <property type="match status" value="1"/>
</dbReference>
<keyword evidence="4" id="KW-1185">Reference proteome</keyword>
<evidence type="ECO:0000313" key="4">
    <source>
        <dbReference type="Proteomes" id="UP001250181"/>
    </source>
</evidence>
<dbReference type="PANTHER" id="PTHR37981:SF1">
    <property type="entry name" value="SGNH HYDROLASE-TYPE ESTERASE DOMAIN-CONTAINING PROTEIN"/>
    <property type="match status" value="1"/>
</dbReference>
<accession>A0ABU3QPE6</accession>
<dbReference type="Gene3D" id="3.40.50.1110">
    <property type="entry name" value="SGNH hydrolase"/>
    <property type="match status" value="1"/>
</dbReference>
<dbReference type="InterPro" id="IPR037460">
    <property type="entry name" value="SEST-like"/>
</dbReference>
<keyword evidence="3" id="KW-0378">Hydrolase</keyword>
<dbReference type="EMBL" id="JAWCTQ010000029">
    <property type="protein sequence ID" value="MDT9684635.1"/>
    <property type="molecule type" value="Genomic_DNA"/>
</dbReference>
<protein>
    <submittedName>
        <fullName evidence="3">SGNH/GDSL hydrolase family protein</fullName>
        <ecNumber evidence="3">3.1.-.-</ecNumber>
    </submittedName>
</protein>
<evidence type="ECO:0000259" key="2">
    <source>
        <dbReference type="Pfam" id="PF13472"/>
    </source>
</evidence>
<sequence>MRFVPSSRRARTVVAAATTTAAALATAGLGTGPALGAETQVGRYVALGDSFASAAGVPDQVDSACARSSRNYPALVNASLAPAAHKDVTCGGATTVHMTSSQNASAPPQFDALNADTDVVTLTIGGNDIGFADIIVRCVSLGLFNPSGSPCKNSYTWTGTDRLAATINATAPKIAATIDGIRQRAPHARILVTGYPAILPDDGTNCPSVVSIAKGDAPWLRDTHKRLNAMIAAQSAARGAVYVDTYTKSIGHDVCKPQGTRWMEPLITNAAAPFHPNAAGERAMADAVLAAAS</sequence>
<organism evidence="3 4">
    <name type="scientific">Streptomyces tamarix</name>
    <dbReference type="NCBI Taxonomy" id="3078565"/>
    <lineage>
        <taxon>Bacteria</taxon>
        <taxon>Bacillati</taxon>
        <taxon>Actinomycetota</taxon>
        <taxon>Actinomycetes</taxon>
        <taxon>Kitasatosporales</taxon>
        <taxon>Streptomycetaceae</taxon>
        <taxon>Streptomyces</taxon>
    </lineage>
</organism>
<dbReference type="Pfam" id="PF13472">
    <property type="entry name" value="Lipase_GDSL_2"/>
    <property type="match status" value="1"/>
</dbReference>
<dbReference type="Proteomes" id="UP001250181">
    <property type="component" value="Unassembled WGS sequence"/>
</dbReference>
<feature type="signal peptide" evidence="1">
    <location>
        <begin position="1"/>
        <end position="36"/>
    </location>
</feature>
<reference evidence="3 4" key="1">
    <citation type="submission" date="2023-09" db="EMBL/GenBank/DDBJ databases">
        <title>Streptomyces sp. nov.: A antagonism against Alternaria gaisen Producing Streptochlin, Isolated from Tamarix root soil.</title>
        <authorList>
            <person name="Chen Y."/>
        </authorList>
    </citation>
    <scope>NUCLEOTIDE SEQUENCE [LARGE SCALE GENOMIC DNA]</scope>
    <source>
        <strain evidence="3 4">TRM76323</strain>
    </source>
</reference>
<gene>
    <name evidence="3" type="ORF">RND61_21625</name>
</gene>
<evidence type="ECO:0000256" key="1">
    <source>
        <dbReference type="SAM" id="SignalP"/>
    </source>
</evidence>